<dbReference type="Gene3D" id="2.30.110.10">
    <property type="entry name" value="Electron Transport, Fmn-binding Protein, Chain A"/>
    <property type="match status" value="1"/>
</dbReference>
<dbReference type="RefSeq" id="WP_245127587.1">
    <property type="nucleotide sequence ID" value="NZ_CP095068.1"/>
</dbReference>
<dbReference type="SUPFAM" id="SSF50475">
    <property type="entry name" value="FMN-binding split barrel"/>
    <property type="match status" value="1"/>
</dbReference>
<dbReference type="Proteomes" id="UP000830401">
    <property type="component" value="Plasmid unnamed7"/>
</dbReference>
<dbReference type="Pfam" id="PF04299">
    <property type="entry name" value="FMN_bind_2"/>
    <property type="match status" value="1"/>
</dbReference>
<accession>A0ABY4GH18</accession>
<dbReference type="InterPro" id="IPR012349">
    <property type="entry name" value="Split_barrel_FMN-bd"/>
</dbReference>
<name>A0ABY4GH18_9BACT</name>
<dbReference type="PANTHER" id="PTHR35802">
    <property type="entry name" value="PROTEASE SYNTHASE AND SPORULATION PROTEIN PAI 2"/>
    <property type="match status" value="1"/>
</dbReference>
<dbReference type="PANTHER" id="PTHR35802:SF1">
    <property type="entry name" value="PROTEASE SYNTHASE AND SPORULATION PROTEIN PAI 2"/>
    <property type="match status" value="1"/>
</dbReference>
<dbReference type="PIRSF" id="PIRSF010372">
    <property type="entry name" value="PaiB"/>
    <property type="match status" value="1"/>
</dbReference>
<dbReference type="InterPro" id="IPR007396">
    <property type="entry name" value="TR_PAI2-type"/>
</dbReference>
<evidence type="ECO:0000313" key="1">
    <source>
        <dbReference type="EMBL" id="UOQ69739.1"/>
    </source>
</evidence>
<keyword evidence="1" id="KW-0614">Plasmid</keyword>
<dbReference type="EMBL" id="CP095068">
    <property type="protein sequence ID" value="UOQ69739.1"/>
    <property type="molecule type" value="Genomic_DNA"/>
</dbReference>
<organism evidence="1 2">
    <name type="scientific">Hymenobacter volaticus</name>
    <dbReference type="NCBI Taxonomy" id="2932254"/>
    <lineage>
        <taxon>Bacteria</taxon>
        <taxon>Pseudomonadati</taxon>
        <taxon>Bacteroidota</taxon>
        <taxon>Cytophagia</taxon>
        <taxon>Cytophagales</taxon>
        <taxon>Hymenobacteraceae</taxon>
        <taxon>Hymenobacter</taxon>
    </lineage>
</organism>
<sequence>MYIPKNYQTTDRAEIVAFMQRHSFAAIITAKDQLPVATHLPFVVTRQDDDTIRLISHFARANPQWQQVAAFPVLVVFSEPHAYVSPSHYDSEQSVPTWNYFAVHAYGQGRLLTEPAQTLGVLEATIATYEASYQQQWEQLPAEFKTNMARGIVAFEITVTELQAQKKMSQNKSAAEQQRIIHTLTASKDGAARELAHYMQLNQL</sequence>
<proteinExistence type="predicted"/>
<evidence type="ECO:0000313" key="2">
    <source>
        <dbReference type="Proteomes" id="UP000830401"/>
    </source>
</evidence>
<reference evidence="1" key="1">
    <citation type="submission" date="2022-04" db="EMBL/GenBank/DDBJ databases">
        <title>Hymenobacter sp. isolated from the air.</title>
        <authorList>
            <person name="Won M."/>
            <person name="Lee C.-M."/>
            <person name="Woen H.-Y."/>
            <person name="Kwon S.-W."/>
        </authorList>
    </citation>
    <scope>NUCLEOTIDE SEQUENCE</scope>
    <source>
        <strain evidence="1">5420S-77</strain>
        <plasmid evidence="1">unnamed7</plasmid>
    </source>
</reference>
<gene>
    <name evidence="1" type="ORF">MUN86_29960</name>
</gene>
<keyword evidence="2" id="KW-1185">Reference proteome</keyword>
<protein>
    <submittedName>
        <fullName evidence="1">FMN-binding negative transcriptional regulator</fullName>
    </submittedName>
</protein>
<geneLocation type="plasmid" evidence="1 2">
    <name>unnamed7</name>
</geneLocation>